<dbReference type="UniPathway" id="UPA00314">
    <property type="reaction ID" value="UER00076"/>
</dbReference>
<feature type="binding site" evidence="5">
    <location>
        <position position="248"/>
    </location>
    <ligand>
        <name>NAD(+)</name>
        <dbReference type="ChEBI" id="CHEBI:57540"/>
    </ligand>
</feature>
<dbReference type="InterPro" id="IPR000043">
    <property type="entry name" value="Adenosylhomocysteinase-like"/>
</dbReference>
<comment type="function">
    <text evidence="5">May play a key role in the regulation of the intracellular concentration of adenosylhomocysteine.</text>
</comment>
<evidence type="ECO:0000256" key="9">
    <source>
        <dbReference type="RuleBase" id="RU004166"/>
    </source>
</evidence>
<dbReference type="Pfam" id="PF00670">
    <property type="entry name" value="AdoHcyase_NAD"/>
    <property type="match status" value="1"/>
</dbReference>
<dbReference type="InterPro" id="IPR042172">
    <property type="entry name" value="Adenosylhomocyst_ase-like_sf"/>
</dbReference>
<dbReference type="eggNOG" id="COG0499">
    <property type="taxonomic scope" value="Bacteria"/>
</dbReference>
<feature type="binding site" evidence="7">
    <location>
        <begin position="279"/>
        <end position="284"/>
    </location>
    <ligand>
        <name>NAD(+)</name>
        <dbReference type="ChEBI" id="CHEBI:57540"/>
    </ligand>
</feature>
<dbReference type="PIRSF" id="PIRSF001109">
    <property type="entry name" value="Ad_hcy_hydrolase"/>
    <property type="match status" value="1"/>
</dbReference>
<dbReference type="PANTHER" id="PTHR23420:SF0">
    <property type="entry name" value="ADENOSYLHOMOCYSTEINASE"/>
    <property type="match status" value="1"/>
</dbReference>
<dbReference type="CDD" id="cd00401">
    <property type="entry name" value="SAHH"/>
    <property type="match status" value="1"/>
</dbReference>
<dbReference type="RefSeq" id="WP_044852292.1">
    <property type="nucleotide sequence ID" value="NZ_CP016174.1"/>
</dbReference>
<dbReference type="Proteomes" id="UP000093695">
    <property type="component" value="Chromosome"/>
</dbReference>
<evidence type="ECO:0000313" key="11">
    <source>
        <dbReference type="EMBL" id="ANN15354.1"/>
    </source>
</evidence>
<evidence type="ECO:0000256" key="6">
    <source>
        <dbReference type="PIRSR" id="PIRSR001109-1"/>
    </source>
</evidence>
<dbReference type="SUPFAM" id="SSF51735">
    <property type="entry name" value="NAD(P)-binding Rossmann-fold domains"/>
    <property type="match status" value="1"/>
</dbReference>
<keyword evidence="3 5" id="KW-0378">Hydrolase</keyword>
<dbReference type="PROSITE" id="PS00739">
    <property type="entry name" value="ADOHCYASE_2"/>
    <property type="match status" value="1"/>
</dbReference>
<evidence type="ECO:0000256" key="1">
    <source>
        <dbReference type="ARBA" id="ARBA00007122"/>
    </source>
</evidence>
<comment type="catalytic activity">
    <reaction evidence="5 8">
        <text>S-adenosyl-L-homocysteine + H2O = L-homocysteine + adenosine</text>
        <dbReference type="Rhea" id="RHEA:21708"/>
        <dbReference type="ChEBI" id="CHEBI:15377"/>
        <dbReference type="ChEBI" id="CHEBI:16335"/>
        <dbReference type="ChEBI" id="CHEBI:57856"/>
        <dbReference type="ChEBI" id="CHEBI:58199"/>
        <dbReference type="EC" id="3.13.2.1"/>
    </reaction>
</comment>
<gene>
    <name evidence="5" type="primary">ahcY</name>
    <name evidence="11" type="ORF">SD37_06575</name>
</gene>
<dbReference type="GO" id="GO:0004013">
    <property type="term" value="F:adenosylhomocysteinase activity"/>
    <property type="evidence" value="ECO:0007669"/>
    <property type="project" value="UniProtKB-UniRule"/>
</dbReference>
<comment type="similarity">
    <text evidence="1 5 9">Belongs to the adenosylhomocysteinase family.</text>
</comment>
<comment type="pathway">
    <text evidence="5 8">Amino-acid biosynthesis; L-homocysteine biosynthesis; L-homocysteine from S-adenosyl-L-homocysteine: step 1/1.</text>
</comment>
<feature type="binding site" evidence="5">
    <location>
        <begin position="277"/>
        <end position="282"/>
    </location>
    <ligand>
        <name>NAD(+)</name>
        <dbReference type="ChEBI" id="CHEBI:57540"/>
    </ligand>
</feature>
<evidence type="ECO:0000256" key="2">
    <source>
        <dbReference type="ARBA" id="ARBA00022563"/>
    </source>
</evidence>
<evidence type="ECO:0000256" key="3">
    <source>
        <dbReference type="ARBA" id="ARBA00022801"/>
    </source>
</evidence>
<dbReference type="SMART" id="SM00996">
    <property type="entry name" value="AdoHcyase"/>
    <property type="match status" value="1"/>
</dbReference>
<evidence type="ECO:0000256" key="5">
    <source>
        <dbReference type="HAMAP-Rule" id="MF_00563"/>
    </source>
</evidence>
<dbReference type="Gene3D" id="3.40.50.720">
    <property type="entry name" value="NAD(P)-binding Rossmann-like Domain"/>
    <property type="match status" value="1"/>
</dbReference>
<evidence type="ECO:0000256" key="7">
    <source>
        <dbReference type="PIRSR" id="PIRSR001109-2"/>
    </source>
</evidence>
<feature type="binding site" evidence="5 6">
    <location>
        <position position="213"/>
    </location>
    <ligand>
        <name>substrate</name>
    </ligand>
</feature>
<dbReference type="KEGG" id="aori:SD37_06575"/>
<evidence type="ECO:0000259" key="10">
    <source>
        <dbReference type="SMART" id="SM00997"/>
    </source>
</evidence>
<feature type="binding site" evidence="5 7">
    <location>
        <position position="300"/>
    </location>
    <ligand>
        <name>NAD(+)</name>
        <dbReference type="ChEBI" id="CHEBI:57540"/>
    </ligand>
</feature>
<feature type="binding site" evidence="5 6">
    <location>
        <position position="151"/>
    </location>
    <ligand>
        <name>substrate</name>
    </ligand>
</feature>
<comment type="cofactor">
    <cofactor evidence="5 7 8">
        <name>NAD(+)</name>
        <dbReference type="ChEBI" id="CHEBI:57540"/>
    </cofactor>
    <text evidence="5 7 8">Binds 1 NAD(+) per subunit.</text>
</comment>
<dbReference type="STRING" id="31958.SD37_06575"/>
<dbReference type="InterPro" id="IPR036291">
    <property type="entry name" value="NAD(P)-bd_dom_sf"/>
</dbReference>
<dbReference type="SUPFAM" id="SSF52283">
    <property type="entry name" value="Formate/glycerate dehydrogenase catalytic domain-like"/>
    <property type="match status" value="1"/>
</dbReference>
<keyword evidence="12" id="KW-1185">Reference proteome</keyword>
<dbReference type="NCBIfam" id="TIGR00936">
    <property type="entry name" value="ahcY"/>
    <property type="match status" value="1"/>
</dbReference>
<dbReference type="SMART" id="SM00997">
    <property type="entry name" value="AdoHcyase_NAD"/>
    <property type="match status" value="1"/>
</dbReference>
<feature type="binding site" evidence="7">
    <location>
        <position position="411"/>
    </location>
    <ligand>
        <name>NAD(+)</name>
        <dbReference type="ChEBI" id="CHEBI:57540"/>
    </ligand>
</feature>
<dbReference type="Gene3D" id="3.40.50.1480">
    <property type="entry name" value="Adenosylhomocysteinase-like"/>
    <property type="match status" value="1"/>
</dbReference>
<proteinExistence type="inferred from homology"/>
<dbReference type="InterPro" id="IPR020082">
    <property type="entry name" value="S-Ado-L-homoCys_hydrolase_CS"/>
</dbReference>
<dbReference type="AlphaFoldDB" id="A0A193BT46"/>
<feature type="binding site" evidence="5 6">
    <location>
        <position position="247"/>
    </location>
    <ligand>
        <name>substrate</name>
    </ligand>
</feature>
<dbReference type="EMBL" id="CP016174">
    <property type="protein sequence ID" value="ANN15354.1"/>
    <property type="molecule type" value="Genomic_DNA"/>
</dbReference>
<dbReference type="InterPro" id="IPR015878">
    <property type="entry name" value="Ado_hCys_hydrolase_NAD-bd"/>
</dbReference>
<evidence type="ECO:0000256" key="8">
    <source>
        <dbReference type="RuleBase" id="RU000548"/>
    </source>
</evidence>
<keyword evidence="4 5" id="KW-0520">NAD</keyword>
<protein>
    <recommendedName>
        <fullName evidence="5">Adenosylhomocysteinase</fullName>
        <ecNumber evidence="5">3.13.2.1</ecNumber>
    </recommendedName>
    <alternativeName>
        <fullName evidence="5">S-adenosyl-L-homocysteine hydrolase</fullName>
        <shortName evidence="5">AdoHcyase</shortName>
    </alternativeName>
</protein>
<dbReference type="PROSITE" id="PS00738">
    <property type="entry name" value="ADOHCYASE_1"/>
    <property type="match status" value="1"/>
</dbReference>
<dbReference type="NCBIfam" id="NF004005">
    <property type="entry name" value="PRK05476.2-3"/>
    <property type="match status" value="1"/>
</dbReference>
<comment type="subcellular location">
    <subcellularLocation>
        <location evidence="5">Cytoplasm</location>
    </subcellularLocation>
</comment>
<name>A0A193BT46_AMYOR</name>
<sequence length="490" mass="53872">MTPESVAKRHDTRNGIEFAVADLEAAEFGRKEIRLAEHEMPGLMALRREYAEVYPLRGARVSGSLHMTVQTAVLIETLVALGAEVRWASCNIFSTQDHAAAAVVVGPHGTTEEPKGVPVFAWKGESLEEYWWCTERMLTWDGEGPNMILDDGGDATMLVHKGTEFEKAGVVPSPDENTSDEFRVFLQLLSASVAADTGKWTKIGEGIRGVTEETTTGVLRLYQLAAAGELLFPAINVNDAVTKSKFDNRYGIRHSLIDGINRGTDVLIGGKVAVVCGYGDVGKGAAESLRGQGARVIVTEIDPICALQAAMDGYQVKRLENVLGEADIIITTTGNKDVVLVEHMAKMKHQAILGNIGHFDNELDMAGLQRYPGIRRINIKPQVDEWVFPDGKSIIVLSEGRLLNLGNATGHPSFVMSNSFSNQVIAQIELFTKYEEYDKEVFRLPKKLDEKVAKIHLDALGGELTKLTKEQAEYIDVDVEGPFKTDHYRY</sequence>
<keyword evidence="5" id="KW-0963">Cytoplasm</keyword>
<dbReference type="PANTHER" id="PTHR23420">
    <property type="entry name" value="ADENOSYLHOMOCYSTEINASE"/>
    <property type="match status" value="1"/>
</dbReference>
<dbReference type="HAMAP" id="MF_00563">
    <property type="entry name" value="AdoHcyase"/>
    <property type="match status" value="1"/>
</dbReference>
<feature type="binding site" evidence="5">
    <location>
        <position position="335"/>
    </location>
    <ligand>
        <name>NAD(+)</name>
        <dbReference type="ChEBI" id="CHEBI:57540"/>
    </ligand>
</feature>
<dbReference type="GO" id="GO:0071269">
    <property type="term" value="P:L-homocysteine biosynthetic process"/>
    <property type="evidence" value="ECO:0007669"/>
    <property type="project" value="UniProtKB-UniRule"/>
</dbReference>
<reference evidence="11 12" key="1">
    <citation type="journal article" date="2015" name="Genome Announc.">
        <title>Draft Genome Sequence of Norvancomycin-Producing Strain Amycolatopsis orientalis CPCC200066.</title>
        <authorList>
            <person name="Lei X."/>
            <person name="Yuan F."/>
            <person name="Shi Y."/>
            <person name="Li X."/>
            <person name="Wang L."/>
            <person name="Hong B."/>
        </authorList>
    </citation>
    <scope>NUCLEOTIDE SEQUENCE [LARGE SCALE GENOMIC DNA]</scope>
    <source>
        <strain evidence="11 12">B-37</strain>
    </source>
</reference>
<dbReference type="GO" id="GO:0005829">
    <property type="term" value="C:cytosol"/>
    <property type="evidence" value="ECO:0007669"/>
    <property type="project" value="TreeGrafter"/>
</dbReference>
<feature type="binding site" evidence="5 6">
    <location>
        <position position="68"/>
    </location>
    <ligand>
        <name>substrate</name>
    </ligand>
</feature>
<keyword evidence="2 5" id="KW-0554">One-carbon metabolism</keyword>
<feature type="binding site" evidence="5 7">
    <location>
        <position position="404"/>
    </location>
    <ligand>
        <name>NAD(+)</name>
        <dbReference type="ChEBI" id="CHEBI:57540"/>
    </ligand>
</feature>
<dbReference type="Pfam" id="PF05221">
    <property type="entry name" value="AdoHcyase"/>
    <property type="match status" value="1"/>
</dbReference>
<feature type="domain" description="S-adenosyl-L-homocysteine hydrolase NAD binding" evidence="10">
    <location>
        <begin position="248"/>
        <end position="410"/>
    </location>
</feature>
<accession>A0A193BT46</accession>
<organism evidence="11 12">
    <name type="scientific">Amycolatopsis orientalis</name>
    <name type="common">Nocardia orientalis</name>
    <dbReference type="NCBI Taxonomy" id="31958"/>
    <lineage>
        <taxon>Bacteria</taxon>
        <taxon>Bacillati</taxon>
        <taxon>Actinomycetota</taxon>
        <taxon>Actinomycetes</taxon>
        <taxon>Pseudonocardiales</taxon>
        <taxon>Pseudonocardiaceae</taxon>
        <taxon>Amycolatopsis</taxon>
    </lineage>
</organism>
<dbReference type="GO" id="GO:0033353">
    <property type="term" value="P:S-adenosylmethionine cycle"/>
    <property type="evidence" value="ECO:0007669"/>
    <property type="project" value="TreeGrafter"/>
</dbReference>
<feature type="binding site" evidence="5 7">
    <location>
        <begin position="356"/>
        <end position="358"/>
    </location>
    <ligand>
        <name>NAD(+)</name>
        <dbReference type="ChEBI" id="CHEBI:57540"/>
    </ligand>
</feature>
<feature type="binding site" evidence="5 6">
    <location>
        <position position="243"/>
    </location>
    <ligand>
        <name>substrate</name>
    </ligand>
</feature>
<evidence type="ECO:0000256" key="4">
    <source>
        <dbReference type="ARBA" id="ARBA00023027"/>
    </source>
</evidence>
<dbReference type="GO" id="GO:0006730">
    <property type="term" value="P:one-carbon metabolic process"/>
    <property type="evidence" value="ECO:0007669"/>
    <property type="project" value="UniProtKB-UniRule"/>
</dbReference>
<feature type="binding site" evidence="5 7">
    <location>
        <begin position="214"/>
        <end position="216"/>
    </location>
    <ligand>
        <name>NAD(+)</name>
        <dbReference type="ChEBI" id="CHEBI:57540"/>
    </ligand>
</feature>
<dbReference type="EC" id="3.13.2.1" evidence="5"/>
<dbReference type="FunFam" id="3.40.50.720:FF:000004">
    <property type="entry name" value="Adenosylhomocysteinase"/>
    <property type="match status" value="1"/>
</dbReference>
<evidence type="ECO:0000313" key="12">
    <source>
        <dbReference type="Proteomes" id="UP000093695"/>
    </source>
</evidence>